<dbReference type="CDD" id="cd11296">
    <property type="entry name" value="O-FucT_like"/>
    <property type="match status" value="1"/>
</dbReference>
<dbReference type="OrthoDB" id="202494at2759"/>
<organism evidence="10 11">
    <name type="scientific">Hondaea fermentalgiana</name>
    <dbReference type="NCBI Taxonomy" id="2315210"/>
    <lineage>
        <taxon>Eukaryota</taxon>
        <taxon>Sar</taxon>
        <taxon>Stramenopiles</taxon>
        <taxon>Bigyra</taxon>
        <taxon>Labyrinthulomycetes</taxon>
        <taxon>Thraustochytrida</taxon>
        <taxon>Thraustochytriidae</taxon>
        <taxon>Hondaea</taxon>
    </lineage>
</organism>
<reference evidence="10 11" key="1">
    <citation type="submission" date="2017-12" db="EMBL/GenBank/DDBJ databases">
        <title>Sequencing, de novo assembly and annotation of complete genome of a new Thraustochytrid species, strain FCC1311.</title>
        <authorList>
            <person name="Sedici K."/>
            <person name="Godart F."/>
            <person name="Aiese Cigliano R."/>
            <person name="Sanseverino W."/>
            <person name="Barakat M."/>
            <person name="Ortet P."/>
            <person name="Marechal E."/>
            <person name="Cagnac O."/>
            <person name="Amato A."/>
        </authorList>
    </citation>
    <scope>NUCLEOTIDE SEQUENCE [LARGE SCALE GENOMIC DNA]</scope>
</reference>
<evidence type="ECO:0000256" key="8">
    <source>
        <dbReference type="ARBA" id="ARBA00026232"/>
    </source>
</evidence>
<evidence type="ECO:0000256" key="4">
    <source>
        <dbReference type="ARBA" id="ARBA00022824"/>
    </source>
</evidence>
<comment type="caution">
    <text evidence="10">The sequence shown here is derived from an EMBL/GenBank/DDBJ whole genome shotgun (WGS) entry which is preliminary data.</text>
</comment>
<keyword evidence="11" id="KW-1185">Reference proteome</keyword>
<dbReference type="InParanoid" id="A0A2R5GRV2"/>
<dbReference type="Pfam" id="PF10250">
    <property type="entry name" value="O-FucT"/>
    <property type="match status" value="1"/>
</dbReference>
<evidence type="ECO:0000313" key="11">
    <source>
        <dbReference type="Proteomes" id="UP000241890"/>
    </source>
</evidence>
<evidence type="ECO:0000313" key="10">
    <source>
        <dbReference type="EMBL" id="GBG33325.1"/>
    </source>
</evidence>
<gene>
    <name evidence="10" type="ORF">FCC1311_095482</name>
</gene>
<keyword evidence="9" id="KW-0472">Membrane</keyword>
<dbReference type="PANTHER" id="PTHR13398">
    <property type="entry name" value="GDP-FUCOSE PROTEIN O-FUCOSYLTRANSFERASE 2"/>
    <property type="match status" value="1"/>
</dbReference>
<sequence>MYGQREMDGAAFRKHRQNALKQDRLSLRSAILSLFALLFCIVGLEYFQILRWMRSSGSRLSPGFYAEMAVPTLPPSFQMDLGGEEPDSDMDDLDTVEATTAYARGHEVGEGQDDALNLATNSNNADAESDRADNAAELGSTARLPRTSSRTYNELDPSRKYFIYSPSGGWNNQLACLLNALVLAEMSGRDLVIPPMARHSDLFNGYLKVEAKATAPMDMILDLDFFEQASGVRVVPLNVTLEHFYTNLLPGSQTRVVSVPKGETLIRPKNRATYKLVEEWVTDAKDQIIYYRGPFFSRHWADWEIGGPRVESWKALRYAPYLVALADEAKATLFPRGYNALHVRMGDYLTRLQQRAGDGSKQWVKAIRSLGWSPSRPIYVASDMSRSSAHFTSLLAFANKTFFMSDLEERGVLEELKVAVPHAKLRNDIFGLVEQLICADARNFIGSYFSTFSLTIMVMRGLDDNSRLLTSFGGLRKRHKPAANT</sequence>
<comment type="subcellular location">
    <subcellularLocation>
        <location evidence="1">Endoplasmic reticulum</location>
    </subcellularLocation>
</comment>
<protein>
    <recommendedName>
        <fullName evidence="8">GDP-fucose protein O-fucosyltransferase 2</fullName>
    </recommendedName>
</protein>
<evidence type="ECO:0000256" key="1">
    <source>
        <dbReference type="ARBA" id="ARBA00004240"/>
    </source>
</evidence>
<comment type="pathway">
    <text evidence="2">Protein modification; protein glycosylation.</text>
</comment>
<dbReference type="InterPro" id="IPR019378">
    <property type="entry name" value="GDP-Fuc_O-FucTrfase"/>
</dbReference>
<keyword evidence="6" id="KW-0119">Carbohydrate metabolism</keyword>
<keyword evidence="3" id="KW-0808">Transferase</keyword>
<dbReference type="InterPro" id="IPR045130">
    <property type="entry name" value="OFUT2-like"/>
</dbReference>
<accession>A0A2R5GRV2</accession>
<dbReference type="AlphaFoldDB" id="A0A2R5GRV2"/>
<evidence type="ECO:0000256" key="6">
    <source>
        <dbReference type="ARBA" id="ARBA00023277"/>
    </source>
</evidence>
<evidence type="ECO:0000256" key="3">
    <source>
        <dbReference type="ARBA" id="ARBA00022679"/>
    </source>
</evidence>
<evidence type="ECO:0000256" key="9">
    <source>
        <dbReference type="SAM" id="Phobius"/>
    </source>
</evidence>
<dbReference type="EMBL" id="BEYU01000153">
    <property type="protein sequence ID" value="GBG33325.1"/>
    <property type="molecule type" value="Genomic_DNA"/>
</dbReference>
<evidence type="ECO:0000256" key="2">
    <source>
        <dbReference type="ARBA" id="ARBA00004922"/>
    </source>
</evidence>
<evidence type="ECO:0000256" key="7">
    <source>
        <dbReference type="ARBA" id="ARBA00025803"/>
    </source>
</evidence>
<comment type="similarity">
    <text evidence="7">Belongs to the glycosyltransferase 68 family.</text>
</comment>
<keyword evidence="9" id="KW-0812">Transmembrane</keyword>
<keyword evidence="9" id="KW-1133">Transmembrane helix</keyword>
<keyword evidence="5" id="KW-0294">Fucose metabolism</keyword>
<proteinExistence type="inferred from homology"/>
<dbReference type="GO" id="GO:0005783">
    <property type="term" value="C:endoplasmic reticulum"/>
    <property type="evidence" value="ECO:0007669"/>
    <property type="project" value="UniProtKB-SubCell"/>
</dbReference>
<feature type="transmembrane region" description="Helical" evidence="9">
    <location>
        <begin position="30"/>
        <end position="50"/>
    </location>
</feature>
<dbReference type="Proteomes" id="UP000241890">
    <property type="component" value="Unassembled WGS sequence"/>
</dbReference>
<dbReference type="Gene3D" id="3.40.50.11350">
    <property type="match status" value="1"/>
</dbReference>
<dbReference type="GO" id="GO:0046922">
    <property type="term" value="F:peptide-O-fucosyltransferase activity"/>
    <property type="evidence" value="ECO:0007669"/>
    <property type="project" value="InterPro"/>
</dbReference>
<name>A0A2R5GRV2_9STRA</name>
<dbReference type="GO" id="GO:0006004">
    <property type="term" value="P:fucose metabolic process"/>
    <property type="evidence" value="ECO:0007669"/>
    <property type="project" value="UniProtKB-KW"/>
</dbReference>
<keyword evidence="4" id="KW-0256">Endoplasmic reticulum</keyword>
<evidence type="ECO:0000256" key="5">
    <source>
        <dbReference type="ARBA" id="ARBA00023253"/>
    </source>
</evidence>
<dbReference type="PANTHER" id="PTHR13398:SF0">
    <property type="entry name" value="GDP-FUCOSE PROTEIN O-FUCOSYLTRANSFERASE 2"/>
    <property type="match status" value="1"/>
</dbReference>